<comment type="caution">
    <text evidence="3">The sequence shown here is derived from an EMBL/GenBank/DDBJ whole genome shotgun (WGS) entry which is preliminary data.</text>
</comment>
<dbReference type="Gene3D" id="3.40.50.300">
    <property type="entry name" value="P-loop containing nucleotide triphosphate hydrolases"/>
    <property type="match status" value="2"/>
</dbReference>
<dbReference type="Proteomes" id="UP000294003">
    <property type="component" value="Unassembled WGS sequence"/>
</dbReference>
<organism evidence="3 4">
    <name type="scientific">Monosporascus cannonballus</name>
    <dbReference type="NCBI Taxonomy" id="155416"/>
    <lineage>
        <taxon>Eukaryota</taxon>
        <taxon>Fungi</taxon>
        <taxon>Dikarya</taxon>
        <taxon>Ascomycota</taxon>
        <taxon>Pezizomycotina</taxon>
        <taxon>Sordariomycetes</taxon>
        <taxon>Xylariomycetidae</taxon>
        <taxon>Xylariales</taxon>
        <taxon>Xylariales incertae sedis</taxon>
        <taxon>Monosporascus</taxon>
    </lineage>
</organism>
<evidence type="ECO:0000256" key="1">
    <source>
        <dbReference type="ARBA" id="ARBA00005446"/>
    </source>
</evidence>
<proteinExistence type="inferred from homology"/>
<evidence type="ECO:0000313" key="4">
    <source>
        <dbReference type="Proteomes" id="UP000294003"/>
    </source>
</evidence>
<dbReference type="PANTHER" id="PTHR13710:SF154">
    <property type="entry name" value="RECQ HELICASE, PUTATIVE (AFU_ORTHOLOGUE AFUA_6G14720)-RELATED"/>
    <property type="match status" value="1"/>
</dbReference>
<protein>
    <recommendedName>
        <fullName evidence="5">Helicase ATP-binding domain-containing protein</fullName>
    </recommendedName>
</protein>
<evidence type="ECO:0000313" key="3">
    <source>
        <dbReference type="EMBL" id="RYO95092.1"/>
    </source>
</evidence>
<dbReference type="InterPro" id="IPR027417">
    <property type="entry name" value="P-loop_NTPase"/>
</dbReference>
<dbReference type="SUPFAM" id="SSF52540">
    <property type="entry name" value="P-loop containing nucleoside triphosphate hydrolases"/>
    <property type="match status" value="1"/>
</dbReference>
<accession>A0ABY0HKD6</accession>
<feature type="region of interest" description="Disordered" evidence="2">
    <location>
        <begin position="103"/>
        <end position="147"/>
    </location>
</feature>
<gene>
    <name evidence="3" type="ORF">DL762_000285</name>
</gene>
<dbReference type="EMBL" id="QJNS01000005">
    <property type="protein sequence ID" value="RYO95092.1"/>
    <property type="molecule type" value="Genomic_DNA"/>
</dbReference>
<dbReference type="PANTHER" id="PTHR13710">
    <property type="entry name" value="DNA HELICASE RECQ FAMILY MEMBER"/>
    <property type="match status" value="1"/>
</dbReference>
<comment type="similarity">
    <text evidence="1">Belongs to the helicase family. RecQ subfamily.</text>
</comment>
<reference evidence="3 4" key="1">
    <citation type="submission" date="2018-06" db="EMBL/GenBank/DDBJ databases">
        <title>Complete Genomes of Monosporascus.</title>
        <authorList>
            <person name="Robinson A.J."/>
            <person name="Natvig D.O."/>
        </authorList>
    </citation>
    <scope>NUCLEOTIDE SEQUENCE [LARGE SCALE GENOMIC DNA]</scope>
    <source>
        <strain evidence="3 4">CBS 609.92</strain>
    </source>
</reference>
<evidence type="ECO:0000256" key="2">
    <source>
        <dbReference type="SAM" id="MobiDB-lite"/>
    </source>
</evidence>
<sequence length="456" mass="50598">MWYGRLLMLEHIFEGQPDDPYEMDVDIIERFKDEYREWLADGSNIPFSTMIRWMSYGKGHRRKEGGAARIMWEEGVNNNIPFLPYEYDEKGAVAEKEIRKRQAAETASGNGCDGENISDDYGGGRKRIKTAGGPDNGDDGDGGDEGRIGIESGLRRLGTTVVMVPFVALMDDLVERAKTFGVDCIRWQPAVRTGRDEPLREARLVVVSADLAGCDEFMAYADGLRARGLLRRIFIDECYTIIMDAGYRKKLTALKGLYRFDCPVVLLTATLPVRLERWFRQEMVAGDADIVRAATVKRNIRYRAITVEPSKTAVEDEVVRTVLRMEKGMRDEQKGVVYCRTKKKCEALAERLGCDFYHSGITDEGKRQQALRQWAEGKVVSWSAGMRGRRASTGAGGLEDVGLGRKGISRPCPPVKSPTAACTADVAHGRPASPNRPETGGCSVASCEGGSKEQKS</sequence>
<keyword evidence="4" id="KW-1185">Reference proteome</keyword>
<name>A0ABY0HKD6_9PEZI</name>
<feature type="region of interest" description="Disordered" evidence="2">
    <location>
        <begin position="418"/>
        <end position="456"/>
    </location>
</feature>
<evidence type="ECO:0008006" key="5">
    <source>
        <dbReference type="Google" id="ProtNLM"/>
    </source>
</evidence>